<proteinExistence type="predicted"/>
<evidence type="ECO:0000313" key="1">
    <source>
        <dbReference type="EMBL" id="POM73707.1"/>
    </source>
</evidence>
<gene>
    <name evidence="1" type="ORF">PHPALM_9424</name>
</gene>
<sequence>MNSNLLFQQYHHVWVNGEDKMSRVIGWANPALLKILHYGNIAVLLDDTLGCVPDKFAHRVVVMVFDRDFLHTLVPHNYGTYWNRLQFVSNACGEAVMIKEIVAKWVNTLPPKV</sequence>
<dbReference type="Proteomes" id="UP000237271">
    <property type="component" value="Unassembled WGS sequence"/>
</dbReference>
<protein>
    <submittedName>
        <fullName evidence="1">Uncharacterized protein</fullName>
    </submittedName>
</protein>
<dbReference type="AlphaFoldDB" id="A0A2P4Y7B8"/>
<evidence type="ECO:0000313" key="2">
    <source>
        <dbReference type="Proteomes" id="UP000237271"/>
    </source>
</evidence>
<comment type="caution">
    <text evidence="1">The sequence shown here is derived from an EMBL/GenBank/DDBJ whole genome shotgun (WGS) entry which is preliminary data.</text>
</comment>
<keyword evidence="2" id="KW-1185">Reference proteome</keyword>
<reference evidence="1 2" key="1">
    <citation type="journal article" date="2017" name="Genome Biol. Evol.">
        <title>Phytophthora megakarya and P. palmivora, closely related causal agents of cacao black pod rot, underwent increases in genome sizes and gene numbers by different mechanisms.</title>
        <authorList>
            <person name="Ali S.S."/>
            <person name="Shao J."/>
            <person name="Lary D.J."/>
            <person name="Kronmiller B."/>
            <person name="Shen D."/>
            <person name="Strem M.D."/>
            <person name="Amoako-Attah I."/>
            <person name="Akrofi A.Y."/>
            <person name="Begoude B.A."/>
            <person name="Ten Hoopen G.M."/>
            <person name="Coulibaly K."/>
            <person name="Kebe B.I."/>
            <person name="Melnick R.L."/>
            <person name="Guiltinan M.J."/>
            <person name="Tyler B.M."/>
            <person name="Meinhardt L.W."/>
            <person name="Bailey B.A."/>
        </authorList>
    </citation>
    <scope>NUCLEOTIDE SEQUENCE [LARGE SCALE GENOMIC DNA]</scope>
    <source>
        <strain evidence="2">sbr112.9</strain>
    </source>
</reference>
<accession>A0A2P4Y7B8</accession>
<organism evidence="1 2">
    <name type="scientific">Phytophthora palmivora</name>
    <dbReference type="NCBI Taxonomy" id="4796"/>
    <lineage>
        <taxon>Eukaryota</taxon>
        <taxon>Sar</taxon>
        <taxon>Stramenopiles</taxon>
        <taxon>Oomycota</taxon>
        <taxon>Peronosporomycetes</taxon>
        <taxon>Peronosporales</taxon>
        <taxon>Peronosporaceae</taxon>
        <taxon>Phytophthora</taxon>
    </lineage>
</organism>
<name>A0A2P4Y7B8_9STRA</name>
<dbReference type="EMBL" id="NCKW01005035">
    <property type="protein sequence ID" value="POM73707.1"/>
    <property type="molecule type" value="Genomic_DNA"/>
</dbReference>